<proteinExistence type="predicted"/>
<dbReference type="RefSeq" id="WP_125016847.1">
    <property type="nucleotide sequence ID" value="NZ_RQVQ01000003.1"/>
</dbReference>
<gene>
    <name evidence="1" type="ORF">EG240_01905</name>
</gene>
<accession>A0A3P3WDS7</accession>
<comment type="caution">
    <text evidence="1">The sequence shown here is derived from an EMBL/GenBank/DDBJ whole genome shotgun (WGS) entry which is preliminary data.</text>
</comment>
<keyword evidence="2" id="KW-1185">Reference proteome</keyword>
<sequence length="79" mass="9187">MEAIRQFVKVKNREVNIVLPDDFIADEVEVIVLAKSNDSIPFELTDEQKQLLDTRLAEPESEYISSKESLEKIRKKYGF</sequence>
<dbReference type="Proteomes" id="UP000275719">
    <property type="component" value="Unassembled WGS sequence"/>
</dbReference>
<protein>
    <submittedName>
        <fullName evidence="1">Uncharacterized protein</fullName>
    </submittedName>
</protein>
<evidence type="ECO:0000313" key="1">
    <source>
        <dbReference type="EMBL" id="RRJ92794.1"/>
    </source>
</evidence>
<name>A0A3P3WDS7_9FLAO</name>
<dbReference type="OrthoDB" id="964294at2"/>
<organism evidence="1 2">
    <name type="scientific">Paenimyroides tangerinum</name>
    <dbReference type="NCBI Taxonomy" id="2488728"/>
    <lineage>
        <taxon>Bacteria</taxon>
        <taxon>Pseudomonadati</taxon>
        <taxon>Bacteroidota</taxon>
        <taxon>Flavobacteriia</taxon>
        <taxon>Flavobacteriales</taxon>
        <taxon>Flavobacteriaceae</taxon>
        <taxon>Paenimyroides</taxon>
    </lineage>
</organism>
<reference evidence="1 2" key="1">
    <citation type="submission" date="2018-11" db="EMBL/GenBank/DDBJ databases">
        <title>Flavobacterium sp. nov., YIM 102701-2 draft genome.</title>
        <authorList>
            <person name="Li G."/>
            <person name="Jiang Y."/>
        </authorList>
    </citation>
    <scope>NUCLEOTIDE SEQUENCE [LARGE SCALE GENOMIC DNA]</scope>
    <source>
        <strain evidence="1 2">YIM 102701-2</strain>
    </source>
</reference>
<dbReference type="AlphaFoldDB" id="A0A3P3WDS7"/>
<evidence type="ECO:0000313" key="2">
    <source>
        <dbReference type="Proteomes" id="UP000275719"/>
    </source>
</evidence>
<dbReference type="EMBL" id="RQVQ01000003">
    <property type="protein sequence ID" value="RRJ92794.1"/>
    <property type="molecule type" value="Genomic_DNA"/>
</dbReference>